<organism evidence="5 6">
    <name type="scientific">Gambusia affinis</name>
    <name type="common">Western mosquitofish</name>
    <name type="synonym">Heterandria affinis</name>
    <dbReference type="NCBI Taxonomy" id="33528"/>
    <lineage>
        <taxon>Eukaryota</taxon>
        <taxon>Metazoa</taxon>
        <taxon>Chordata</taxon>
        <taxon>Craniata</taxon>
        <taxon>Vertebrata</taxon>
        <taxon>Euteleostomi</taxon>
        <taxon>Actinopterygii</taxon>
        <taxon>Neopterygii</taxon>
        <taxon>Teleostei</taxon>
        <taxon>Neoteleostei</taxon>
        <taxon>Acanthomorphata</taxon>
        <taxon>Ovalentaria</taxon>
        <taxon>Atherinomorphae</taxon>
        <taxon>Cyprinodontiformes</taxon>
        <taxon>Poeciliidae</taxon>
        <taxon>Poeciliinae</taxon>
        <taxon>Gambusia</taxon>
    </lineage>
</organism>
<dbReference type="PROSITE" id="PS51233">
    <property type="entry name" value="VWFD"/>
    <property type="match status" value="1"/>
</dbReference>
<feature type="domain" description="NIDO" evidence="3">
    <location>
        <begin position="1"/>
        <end position="80"/>
    </location>
</feature>
<evidence type="ECO:0000256" key="1">
    <source>
        <dbReference type="ARBA" id="ARBA00004370"/>
    </source>
</evidence>
<comment type="caution">
    <text evidence="5">The sequence shown here is derived from an EMBL/GenBank/DDBJ whole genome shotgun (WGS) entry which is preliminary data.</text>
</comment>
<sequence>QTTLQAVLTTNGHYSFVLMNYGSIASTSRYIQGGYDTISSSHHFTIPGSFSRNATGPNSAFRLGSNVNVPGRWAFRVDHGSIGCNFSGQSVQLGDSFWSDSTCAQKCTCTRAGLQCSNNPCSFSQICRPAAFQYSCQTVQRQTCTVSGDPHYYTFDNSAFHFQGTCTYVLSEQCQNGLPYYRVEGKNEHQGSTRVSWTVLVKVFVYDENIELVKGHQGQAKVNGSFVSTPFSLRNGSIQVYQSGFSVTVSTDFGLMVSYDK</sequence>
<dbReference type="InterPro" id="IPR001846">
    <property type="entry name" value="VWF_type-D"/>
</dbReference>
<dbReference type="SMART" id="SM00216">
    <property type="entry name" value="VWD"/>
    <property type="match status" value="1"/>
</dbReference>
<gene>
    <name evidence="5" type="ORF">CCH79_00021036</name>
</gene>
<dbReference type="EMBL" id="NHOQ01001629">
    <property type="protein sequence ID" value="PWA23294.1"/>
    <property type="molecule type" value="Genomic_DNA"/>
</dbReference>
<dbReference type="Pfam" id="PF06119">
    <property type="entry name" value="NIDO"/>
    <property type="match status" value="1"/>
</dbReference>
<dbReference type="PANTHER" id="PTHR46160:SF9">
    <property type="entry name" value="PROTEIN PRY2-RELATED"/>
    <property type="match status" value="1"/>
</dbReference>
<evidence type="ECO:0008006" key="7">
    <source>
        <dbReference type="Google" id="ProtNLM"/>
    </source>
</evidence>
<keyword evidence="2" id="KW-0472">Membrane</keyword>
<evidence type="ECO:0000256" key="2">
    <source>
        <dbReference type="ARBA" id="ARBA00023136"/>
    </source>
</evidence>
<dbReference type="PANTHER" id="PTHR46160">
    <property type="entry name" value="ALPHA-TECTORIN-RELATED"/>
    <property type="match status" value="1"/>
</dbReference>
<dbReference type="Pfam" id="PF00094">
    <property type="entry name" value="VWD"/>
    <property type="match status" value="1"/>
</dbReference>
<evidence type="ECO:0000313" key="6">
    <source>
        <dbReference type="Proteomes" id="UP000250572"/>
    </source>
</evidence>
<accession>A0A315VJV7</accession>
<keyword evidence="6" id="KW-1185">Reference proteome</keyword>
<reference evidence="5 6" key="1">
    <citation type="journal article" date="2018" name="G3 (Bethesda)">
        <title>A High-Quality Reference Genome for the Invasive Mosquitofish Gambusia affinis Using a Chicago Library.</title>
        <authorList>
            <person name="Hoffberg S.L."/>
            <person name="Troendle N.J."/>
            <person name="Glenn T.C."/>
            <person name="Mahmud O."/>
            <person name="Louha S."/>
            <person name="Chalopin D."/>
            <person name="Bennetzen J.L."/>
            <person name="Mauricio R."/>
        </authorList>
    </citation>
    <scope>NUCLEOTIDE SEQUENCE [LARGE SCALE GENOMIC DNA]</scope>
    <source>
        <strain evidence="5">NE01/NJP1002.9</strain>
        <tissue evidence="5">Muscle</tissue>
    </source>
</reference>
<name>A0A315VJV7_GAMAF</name>
<dbReference type="InterPro" id="IPR052749">
    <property type="entry name" value="Alpha-tectorin"/>
</dbReference>
<evidence type="ECO:0000259" key="3">
    <source>
        <dbReference type="PROSITE" id="PS51220"/>
    </source>
</evidence>
<evidence type="ECO:0000259" key="4">
    <source>
        <dbReference type="PROSITE" id="PS51233"/>
    </source>
</evidence>
<evidence type="ECO:0000313" key="5">
    <source>
        <dbReference type="EMBL" id="PWA23294.1"/>
    </source>
</evidence>
<feature type="non-terminal residue" evidence="5">
    <location>
        <position position="1"/>
    </location>
</feature>
<feature type="domain" description="VWFD" evidence="4">
    <location>
        <begin position="142"/>
        <end position="261"/>
    </location>
</feature>
<comment type="subcellular location">
    <subcellularLocation>
        <location evidence="1">Membrane</location>
    </subcellularLocation>
</comment>
<dbReference type="GO" id="GO:0007160">
    <property type="term" value="P:cell-matrix adhesion"/>
    <property type="evidence" value="ECO:0007669"/>
    <property type="project" value="InterPro"/>
</dbReference>
<feature type="non-terminal residue" evidence="5">
    <location>
        <position position="261"/>
    </location>
</feature>
<proteinExistence type="predicted"/>
<dbReference type="GO" id="GO:0016020">
    <property type="term" value="C:membrane"/>
    <property type="evidence" value="ECO:0007669"/>
    <property type="project" value="UniProtKB-SubCell"/>
</dbReference>
<protein>
    <recommendedName>
        <fullName evidence="7">VWFD domain-containing protein</fullName>
    </recommendedName>
</protein>
<dbReference type="InterPro" id="IPR003886">
    <property type="entry name" value="NIDO_dom"/>
</dbReference>
<dbReference type="PROSITE" id="PS51220">
    <property type="entry name" value="NIDO"/>
    <property type="match status" value="1"/>
</dbReference>
<dbReference type="Proteomes" id="UP000250572">
    <property type="component" value="Unassembled WGS sequence"/>
</dbReference>
<dbReference type="AlphaFoldDB" id="A0A315VJV7"/>